<protein>
    <submittedName>
        <fullName evidence="2">Uncharacterized protein</fullName>
    </submittedName>
</protein>
<feature type="region of interest" description="Disordered" evidence="1">
    <location>
        <begin position="1"/>
        <end position="23"/>
    </location>
</feature>
<dbReference type="AlphaFoldDB" id="A0A939NPI9"/>
<reference evidence="2" key="1">
    <citation type="submission" date="2021-03" db="EMBL/GenBank/DDBJ databases">
        <title>Molecular epidemiology and mechanisms of colistin and carbapenem resistance in Enterobacteriaceae from clinical isolates, the environment and porcine samples in Pretoria, South Africa.</title>
        <authorList>
            <person name="Bogoshi D."/>
            <person name="Mbelle N.M."/>
            <person name="Naidoo V."/>
            <person name="Osei Sekyere J."/>
        </authorList>
    </citation>
    <scope>NUCLEOTIDE SEQUENCE</scope>
    <source>
        <strain evidence="2">C080</strain>
    </source>
</reference>
<gene>
    <name evidence="2" type="ORF">J4732_03900</name>
</gene>
<proteinExistence type="predicted"/>
<comment type="caution">
    <text evidence="2">The sequence shown here is derived from an EMBL/GenBank/DDBJ whole genome shotgun (WGS) entry which is preliminary data.</text>
</comment>
<evidence type="ECO:0000313" key="2">
    <source>
        <dbReference type="EMBL" id="MBO2006632.1"/>
    </source>
</evidence>
<feature type="region of interest" description="Disordered" evidence="1">
    <location>
        <begin position="36"/>
        <end position="97"/>
    </location>
</feature>
<accession>A0A939NPI9</accession>
<name>A0A939NPI9_SERMA</name>
<dbReference type="EMBL" id="JAGETR010000022">
    <property type="protein sequence ID" value="MBO2006632.1"/>
    <property type="molecule type" value="Genomic_DNA"/>
</dbReference>
<sequence length="128" mass="14169">MTPQTCRSGPDDRQSTGTTASKSRCGLLNWEFSPLRAADSGRRHPPPGKPNAPTALTCRAGCHLAEAELGRRHRPTDRQPPPTPRIWQTRSASTTACARTPTYPDAAFRVQRFYFTLPQPTARQRVEG</sequence>
<evidence type="ECO:0000256" key="1">
    <source>
        <dbReference type="SAM" id="MobiDB-lite"/>
    </source>
</evidence>
<organism evidence="2">
    <name type="scientific">Serratia marcescens</name>
    <dbReference type="NCBI Taxonomy" id="615"/>
    <lineage>
        <taxon>Bacteria</taxon>
        <taxon>Pseudomonadati</taxon>
        <taxon>Pseudomonadota</taxon>
        <taxon>Gammaproteobacteria</taxon>
        <taxon>Enterobacterales</taxon>
        <taxon>Yersiniaceae</taxon>
        <taxon>Serratia</taxon>
    </lineage>
</organism>